<dbReference type="GO" id="GO:0030496">
    <property type="term" value="C:midbody"/>
    <property type="evidence" value="ECO:0007669"/>
    <property type="project" value="TreeGrafter"/>
</dbReference>
<dbReference type="PANTHER" id="PTHR46199:SF3">
    <property type="entry name" value="RAC GTPASE-ACTIVATING PROTEIN 1"/>
    <property type="match status" value="1"/>
</dbReference>
<reference evidence="4" key="1">
    <citation type="journal article" date="2014" name="Nat. Genet.">
        <title>Genome of the human hookworm Necator americanus.</title>
        <authorList>
            <person name="Tang Y.T."/>
            <person name="Gao X."/>
            <person name="Rosa B.A."/>
            <person name="Abubucker S."/>
            <person name="Hallsworth-Pepin K."/>
            <person name="Martin J."/>
            <person name="Tyagi R."/>
            <person name="Heizer E."/>
            <person name="Zhang X."/>
            <person name="Bhonagiri-Palsikar V."/>
            <person name="Minx P."/>
            <person name="Warren W.C."/>
            <person name="Wang Q."/>
            <person name="Zhan B."/>
            <person name="Hotez P.J."/>
            <person name="Sternberg P.W."/>
            <person name="Dougall A."/>
            <person name="Gaze S.T."/>
            <person name="Mulvenna J."/>
            <person name="Sotillo J."/>
            <person name="Ranganathan S."/>
            <person name="Rabelo E.M."/>
            <person name="Wilson R.K."/>
            <person name="Felgner P.L."/>
            <person name="Bethony J."/>
            <person name="Hawdon J.M."/>
            <person name="Gasser R.B."/>
            <person name="Loukas A."/>
            <person name="Mitreva M."/>
        </authorList>
    </citation>
    <scope>NUCLEOTIDE SEQUENCE [LARGE SCALE GENOMIC DNA]</scope>
</reference>
<evidence type="ECO:0000256" key="2">
    <source>
        <dbReference type="SAM" id="MobiDB-lite"/>
    </source>
</evidence>
<dbReference type="GO" id="GO:0051256">
    <property type="term" value="P:mitotic spindle midzone assembly"/>
    <property type="evidence" value="ECO:0007669"/>
    <property type="project" value="TreeGrafter"/>
</dbReference>
<feature type="region of interest" description="Disordered" evidence="2">
    <location>
        <begin position="193"/>
        <end position="242"/>
    </location>
</feature>
<dbReference type="GO" id="GO:0007266">
    <property type="term" value="P:Rho protein signal transduction"/>
    <property type="evidence" value="ECO:0007669"/>
    <property type="project" value="TreeGrafter"/>
</dbReference>
<organism evidence="3 4">
    <name type="scientific">Necator americanus</name>
    <name type="common">Human hookworm</name>
    <dbReference type="NCBI Taxonomy" id="51031"/>
    <lineage>
        <taxon>Eukaryota</taxon>
        <taxon>Metazoa</taxon>
        <taxon>Ecdysozoa</taxon>
        <taxon>Nematoda</taxon>
        <taxon>Chromadorea</taxon>
        <taxon>Rhabditida</taxon>
        <taxon>Rhabditina</taxon>
        <taxon>Rhabditomorpha</taxon>
        <taxon>Strongyloidea</taxon>
        <taxon>Ancylostomatidae</taxon>
        <taxon>Bunostominae</taxon>
        <taxon>Necator</taxon>
    </lineage>
</organism>
<sequence>MVEDAGKENYSSDESRWVMQFYGKITAEKGNTVPIPLQEVTFASELLNIIEKMERMRLSWKAADDRAAYFEEQYTKTSSELESVSTQLRRCNAELKDARAQIRAQIAELNAQRADAEEMSQRLKLVSEYLKSDLERLPVEKSKQLAFLRNPELIRTNSKRVIRERYMEEGDTEETDMDYDVTGDTLDTLDEVDEENERRARNRSVGLRGPRSISAHAHPASSVKRSRSRPFDAVPINENEET</sequence>
<keyword evidence="4" id="KW-1185">Reference proteome</keyword>
<dbReference type="STRING" id="51031.W2T4Z1"/>
<feature type="coiled-coil region" evidence="1">
    <location>
        <begin position="81"/>
        <end position="126"/>
    </location>
</feature>
<dbReference type="GO" id="GO:0032154">
    <property type="term" value="C:cleavage furrow"/>
    <property type="evidence" value="ECO:0007669"/>
    <property type="project" value="TreeGrafter"/>
</dbReference>
<keyword evidence="1" id="KW-0175">Coiled coil</keyword>
<dbReference type="GO" id="GO:0097149">
    <property type="term" value="C:centralspindlin complex"/>
    <property type="evidence" value="ECO:0007669"/>
    <property type="project" value="TreeGrafter"/>
</dbReference>
<dbReference type="GO" id="GO:0005634">
    <property type="term" value="C:nucleus"/>
    <property type="evidence" value="ECO:0007669"/>
    <property type="project" value="TreeGrafter"/>
</dbReference>
<dbReference type="OrthoDB" id="2218807at2759"/>
<evidence type="ECO:0000256" key="1">
    <source>
        <dbReference type="SAM" id="Coils"/>
    </source>
</evidence>
<protein>
    <submittedName>
        <fullName evidence="3">Uncharacterized protein</fullName>
    </submittedName>
</protein>
<dbReference type="EMBL" id="KI660256">
    <property type="protein sequence ID" value="ETN76032.1"/>
    <property type="molecule type" value="Genomic_DNA"/>
</dbReference>
<dbReference type="Proteomes" id="UP000053676">
    <property type="component" value="Unassembled WGS sequence"/>
</dbReference>
<dbReference type="GO" id="GO:0005096">
    <property type="term" value="F:GTPase activator activity"/>
    <property type="evidence" value="ECO:0007669"/>
    <property type="project" value="TreeGrafter"/>
</dbReference>
<dbReference type="PANTHER" id="PTHR46199">
    <property type="entry name" value="RAC GTPASE-ACTIVATING PROTEIN 1"/>
    <property type="match status" value="1"/>
</dbReference>
<dbReference type="GO" id="GO:0000281">
    <property type="term" value="P:mitotic cytokinesis"/>
    <property type="evidence" value="ECO:0007669"/>
    <property type="project" value="TreeGrafter"/>
</dbReference>
<proteinExistence type="predicted"/>
<evidence type="ECO:0000313" key="3">
    <source>
        <dbReference type="EMBL" id="ETN76032.1"/>
    </source>
</evidence>
<dbReference type="GO" id="GO:0051233">
    <property type="term" value="C:spindle midzone"/>
    <property type="evidence" value="ECO:0007669"/>
    <property type="project" value="TreeGrafter"/>
</dbReference>
<gene>
    <name evidence="3" type="ORF">NECAME_03598</name>
</gene>
<dbReference type="OMA" id="MEHDIAE"/>
<accession>W2T4Z1</accession>
<dbReference type="AlphaFoldDB" id="W2T4Z1"/>
<name>W2T4Z1_NECAM</name>
<evidence type="ECO:0000313" key="4">
    <source>
        <dbReference type="Proteomes" id="UP000053676"/>
    </source>
</evidence>
<dbReference type="KEGG" id="nai:NECAME_03598"/>
<feature type="non-terminal residue" evidence="3">
    <location>
        <position position="242"/>
    </location>
</feature>